<evidence type="ECO:0000313" key="1">
    <source>
        <dbReference type="EMBL" id="PNY03614.1"/>
    </source>
</evidence>
<dbReference type="GO" id="GO:0006623">
    <property type="term" value="P:protein targeting to vacuole"/>
    <property type="evidence" value="ECO:0007669"/>
    <property type="project" value="TreeGrafter"/>
</dbReference>
<accession>A0A2K3NKQ8</accession>
<dbReference type="EMBL" id="ASHM01000005">
    <property type="protein sequence ID" value="PNY03614.1"/>
    <property type="molecule type" value="Genomic_DNA"/>
</dbReference>
<reference evidence="1 2" key="1">
    <citation type="journal article" date="2014" name="Am. J. Bot.">
        <title>Genome assembly and annotation for red clover (Trifolium pratense; Fabaceae).</title>
        <authorList>
            <person name="Istvanek J."/>
            <person name="Jaros M."/>
            <person name="Krenek A."/>
            <person name="Repkova J."/>
        </authorList>
    </citation>
    <scope>NUCLEOTIDE SEQUENCE [LARGE SCALE GENOMIC DNA]</scope>
    <source>
        <strain evidence="2">cv. Tatra</strain>
        <tissue evidence="1">Young leaves</tissue>
    </source>
</reference>
<dbReference type="STRING" id="57577.A0A2K3NKQ8"/>
<proteinExistence type="predicted"/>
<reference evidence="1 2" key="2">
    <citation type="journal article" date="2017" name="Front. Plant Sci.">
        <title>Gene Classification and Mining of Molecular Markers Useful in Red Clover (Trifolium pratense) Breeding.</title>
        <authorList>
            <person name="Istvanek J."/>
            <person name="Dluhosova J."/>
            <person name="Dluhos P."/>
            <person name="Patkova L."/>
            <person name="Nedelnik J."/>
            <person name="Repkova J."/>
        </authorList>
    </citation>
    <scope>NUCLEOTIDE SEQUENCE [LARGE SCALE GENOMIC DNA]</scope>
    <source>
        <strain evidence="2">cv. Tatra</strain>
        <tissue evidence="1">Young leaves</tissue>
    </source>
</reference>
<comment type="caution">
    <text evidence="1">The sequence shown here is derived from an EMBL/GenBank/DDBJ whole genome shotgun (WGS) entry which is preliminary data.</text>
</comment>
<dbReference type="PANTHER" id="PTHR16166:SF130">
    <property type="entry name" value="PROTEIN SORTING-ASSOCIATED PROTEIN, PUTATIVE (DUF1162)-RELATED"/>
    <property type="match status" value="1"/>
</dbReference>
<dbReference type="InterPro" id="IPR026847">
    <property type="entry name" value="VPS13"/>
</dbReference>
<dbReference type="GO" id="GO:0045053">
    <property type="term" value="P:protein retention in Golgi apparatus"/>
    <property type="evidence" value="ECO:0007669"/>
    <property type="project" value="TreeGrafter"/>
</dbReference>
<dbReference type="Proteomes" id="UP000236291">
    <property type="component" value="Unassembled WGS sequence"/>
</dbReference>
<evidence type="ECO:0008006" key="3">
    <source>
        <dbReference type="Google" id="ProtNLM"/>
    </source>
</evidence>
<sequence>MLFNTIIRRKLLSLLHPWLLEEPQLDLELGFFNSFAVVTNLRFNVVVLNKLFHSPPLLFVKNLTVERLVVRFSSWSSPAFNFEFHGVRVVLSLEKPEEEKCVRRLRTPKYDYLDDLRKKLSVLDPEGCSLHQILETVLFAVHEKKGFKSSFLNLILKNCHLEAHHIHVEVQFPILNGEFVCFGEMKEFSARSKYLDKKCLLRGFASTIFVPIKESSFILDGTGFKVGLNGKNHTDRILLSSDIKIFIKFRDLELVDCTLCFPELICAFSPDDISLCLLFDKLLSDKFNQARSGRELWRIASSRIGHASLTPRFSFQRNIWKKSISKMSRNKLSSAKHHWELISDIEKKLPVESISLARRIARHRAALKVPFDCHEECASRRALFFWGKTVQDQEIDGCCLGSLIKDPCQRIAYSDFLSIYFCIDALLLVSVKDILEQRVFLSCGKMKVDLAPLAMSAEESTSSMLSYTKGKGKGGSHDMKSLMWVEPAKREDMKEISKSDLLDKTENGWVKKYEYFSQKMILAILQKLPERDIHFGVYIDGPSVRFSHSLEANISGQDTNDTSSQDNFDLIFDFHEIEVVVGSPPSLIGMTLLTGQLGLGDAKTECITLEPRVIEIPKPNNDKYASVGKVSIGSYLHLNGLNACLETSTGDHQIQVLILKPITVQMLCIRDYIYSLSTKMSAFSAALDITAGGFTVLSFLDEVYMIYKAIANISSVVSYLFSSFEDGDFIHPEIMKWEAFFAVTDSNEAIIPVGLQTNDIFPFFIDGTCRLNSLDVILHNSRTSDNLDYNTRKFDFLTDNGKAVETLPDCGIWISIPQAITVISCEEAKVDLLIDLSGIMFSVFEYKNLIGNNHENILLQNLLVRSVNCIHEISLSGCTFTLCLGLVQKTSSSGNGIKTFGSSTSSSEGSTSHLVQEANLSVFERSNNQSSLIVKKMAPPTNISMQASTSHWLVMNVAVYNIFIGRCSLKSDLLRAHKVNKLLSFVSIGGEFNMIFWEIQGGLIVLETSSLPMAIDNYSLYLYYIGNLTSVAQQHNGGINLVEDGKESYNLDIEIDQGTVGTSQQAESGLPDAFDLSLSHFALVLALENESGGIQEILLEVDIRLQFEVGTTGMKWTVELSRLSILSQVIHGRVDEETIIPHFSSVTSKDLSSHLASADPFSGFQNLGELNSDSDASCSKEPPTPVQLRRQNHILKDLRASMSLEKPDNGSLHFFGYWFGIGSLAGFDMTLSVYEIQTILSMTSSFSGISSQNTTEVSERNHRSSSQVDNSFEAIIPDGAIVAIQDANQHMYFTVEGEENSFSIGGAIHYSLAGERALFRVKHCLQKGWRSTVLCFSLISLFAKNDMGVPLRLNYRPGSCFVDISCTNDGECALWRVYPPDAESYEGVTDSEAFNQSVKRTFFLENKMNNSAIAFVDGALEFVRKPGSPIKFKVFNDLSVTSETARYPRMALQTCLNTDAESISSLGGKLPCIAIKIEKISLNIVHELSDTEDLFPLICLFLNNTQLTVQRLATKSRVISTSSASINYFDAQRNLWGELLHPVEISIFYRSNVQAELLEYASHAVPANFFCRIKELDISLNENALDVLLFMVGELKLSGPYSLQSSVILANFCKVENQSGLNLLFHFDQQRVTIPRKQSASILLRRLRDFKSKDSDAAISVSIQLADFGSFATSPIHLLLPQTQTLAWRTQILSREGRSRTSPGPMLVINISRNSEVGLSLVVSPLIQIHNETAFSMELQFQRPAPSDDECASVLLKPGDSIDDSMAIFDAINFSGGVKRALMSLSVDLDVILFHIIVVYFVKDE</sequence>
<organism evidence="1 2">
    <name type="scientific">Trifolium pratense</name>
    <name type="common">Red clover</name>
    <dbReference type="NCBI Taxonomy" id="57577"/>
    <lineage>
        <taxon>Eukaryota</taxon>
        <taxon>Viridiplantae</taxon>
        <taxon>Streptophyta</taxon>
        <taxon>Embryophyta</taxon>
        <taxon>Tracheophyta</taxon>
        <taxon>Spermatophyta</taxon>
        <taxon>Magnoliopsida</taxon>
        <taxon>eudicotyledons</taxon>
        <taxon>Gunneridae</taxon>
        <taxon>Pentapetalae</taxon>
        <taxon>rosids</taxon>
        <taxon>fabids</taxon>
        <taxon>Fabales</taxon>
        <taxon>Fabaceae</taxon>
        <taxon>Papilionoideae</taxon>
        <taxon>50 kb inversion clade</taxon>
        <taxon>NPAAA clade</taxon>
        <taxon>Hologalegina</taxon>
        <taxon>IRL clade</taxon>
        <taxon>Trifolieae</taxon>
        <taxon>Trifolium</taxon>
    </lineage>
</organism>
<dbReference type="PANTHER" id="PTHR16166">
    <property type="entry name" value="VACUOLAR PROTEIN SORTING-ASSOCIATED PROTEIN VPS13"/>
    <property type="match status" value="1"/>
</dbReference>
<protein>
    <recommendedName>
        <fullName evidence="3">Vacuolar protein sorting-associated protein 13 VPS13 adaptor binding domain-containing protein</fullName>
    </recommendedName>
</protein>
<name>A0A2K3NKQ8_TRIPR</name>
<gene>
    <name evidence="1" type="ORF">L195_g000021</name>
</gene>
<evidence type="ECO:0000313" key="2">
    <source>
        <dbReference type="Proteomes" id="UP000236291"/>
    </source>
</evidence>